<dbReference type="EMBL" id="CP000380">
    <property type="protein sequence ID" value="ABF80716.1"/>
    <property type="molecule type" value="Genomic_DNA"/>
</dbReference>
<comment type="similarity">
    <text evidence="1">Belongs to the LysR transcriptional regulatory family.</text>
</comment>
<feature type="domain" description="HTH lysR-type" evidence="5">
    <location>
        <begin position="8"/>
        <end position="60"/>
    </location>
</feature>
<dbReference type="InterPro" id="IPR036388">
    <property type="entry name" value="WH-like_DNA-bd_sf"/>
</dbReference>
<sequence length="321" mass="34843">MRSISQTFRCFDEVARRGSIRKAADALHLTAAAVHQQIRNLEEQVGVPLFDRLPRGMQLTLAGEIVIAAVRRGQRDFDNALTQVEDLRALRRGHVNLAVPASTAEKLVPDAILAAMQRYPGVTYSVRLGNGESIVRWVETGEVDIGYALRRRTAPGVVEVRAFAQPLGVVTAPGHPLASTGGKVRMRDCFEHPLILMTPDTELRAMFDQIDARQPRGVRPLVETGSVSMVRRLAAEGAGVGFLIAENVADDVAAGRLAWTPLADAGARSFSCIYQRADMSATVAMAMFLELFSEAIDAMEHGFARGGPASGTRRRAKKVTT</sequence>
<evidence type="ECO:0000256" key="3">
    <source>
        <dbReference type="ARBA" id="ARBA00023125"/>
    </source>
</evidence>
<dbReference type="PRINTS" id="PR00039">
    <property type="entry name" value="HTHLYSR"/>
</dbReference>
<dbReference type="PROSITE" id="PS50931">
    <property type="entry name" value="HTH_LYSR"/>
    <property type="match status" value="1"/>
</dbReference>
<dbReference type="Pfam" id="PF03466">
    <property type="entry name" value="LysR_substrate"/>
    <property type="match status" value="1"/>
</dbReference>
<dbReference type="Pfam" id="PF00126">
    <property type="entry name" value="HTH_1"/>
    <property type="match status" value="1"/>
</dbReference>
<dbReference type="AlphaFoldDB" id="A0A0H2Y098"/>
<keyword evidence="2" id="KW-0805">Transcription regulation</keyword>
<accession>A0A0H2Y098</accession>
<evidence type="ECO:0000259" key="5">
    <source>
        <dbReference type="PROSITE" id="PS50931"/>
    </source>
</evidence>
<dbReference type="InterPro" id="IPR036390">
    <property type="entry name" value="WH_DNA-bd_sf"/>
</dbReference>
<protein>
    <submittedName>
        <fullName evidence="6">Transcriptional regulator, LysR family</fullName>
    </submittedName>
</protein>
<keyword evidence="4" id="KW-0804">Transcription</keyword>
<dbReference type="InterPro" id="IPR005119">
    <property type="entry name" value="LysR_subst-bd"/>
</dbReference>
<proteinExistence type="inferred from homology"/>
<gene>
    <name evidence="6" type="ordered locus">Bcen_5851</name>
</gene>
<evidence type="ECO:0000313" key="6">
    <source>
        <dbReference type="EMBL" id="ABF80716.1"/>
    </source>
</evidence>
<organism evidence="6">
    <name type="scientific">Burkholderia orbicola (strain AU 1054)</name>
    <dbReference type="NCBI Taxonomy" id="331271"/>
    <lineage>
        <taxon>Bacteria</taxon>
        <taxon>Pseudomonadati</taxon>
        <taxon>Pseudomonadota</taxon>
        <taxon>Betaproteobacteria</taxon>
        <taxon>Burkholderiales</taxon>
        <taxon>Burkholderiaceae</taxon>
        <taxon>Burkholderia</taxon>
        <taxon>Burkholderia cepacia complex</taxon>
        <taxon>Burkholderia orbicola</taxon>
    </lineage>
</organism>
<dbReference type="InterPro" id="IPR000847">
    <property type="entry name" value="LysR_HTH_N"/>
</dbReference>
<name>A0A0H2Y098_BURO1</name>
<dbReference type="InterPro" id="IPR050950">
    <property type="entry name" value="HTH-type_LysR_regulators"/>
</dbReference>
<keyword evidence="3" id="KW-0238">DNA-binding</keyword>
<evidence type="ECO:0000256" key="2">
    <source>
        <dbReference type="ARBA" id="ARBA00023015"/>
    </source>
</evidence>
<dbReference type="Gene3D" id="1.10.10.10">
    <property type="entry name" value="Winged helix-like DNA-binding domain superfamily/Winged helix DNA-binding domain"/>
    <property type="match status" value="1"/>
</dbReference>
<evidence type="ECO:0000256" key="4">
    <source>
        <dbReference type="ARBA" id="ARBA00023163"/>
    </source>
</evidence>
<dbReference type="SUPFAM" id="SSF53850">
    <property type="entry name" value="Periplasmic binding protein-like II"/>
    <property type="match status" value="1"/>
</dbReference>
<dbReference type="GO" id="GO:0005829">
    <property type="term" value="C:cytosol"/>
    <property type="evidence" value="ECO:0007669"/>
    <property type="project" value="TreeGrafter"/>
</dbReference>
<dbReference type="GO" id="GO:0003677">
    <property type="term" value="F:DNA binding"/>
    <property type="evidence" value="ECO:0007669"/>
    <property type="project" value="UniProtKB-KW"/>
</dbReference>
<dbReference type="SUPFAM" id="SSF46785">
    <property type="entry name" value="Winged helix' DNA-binding domain"/>
    <property type="match status" value="1"/>
</dbReference>
<dbReference type="PANTHER" id="PTHR30419:SF8">
    <property type="entry name" value="NITROGEN ASSIMILATION TRANSCRIPTIONAL ACTIVATOR-RELATED"/>
    <property type="match status" value="1"/>
</dbReference>
<reference evidence="6" key="1">
    <citation type="submission" date="2006-05" db="EMBL/GenBank/DDBJ databases">
        <title>Complete sequence of chromosome 3 of Burkholderia cenocepacia AU 1054.</title>
        <authorList>
            <consortium name="US DOE Joint Genome Institute"/>
            <person name="Copeland A."/>
            <person name="Lucas S."/>
            <person name="Lapidus A."/>
            <person name="Barry K."/>
            <person name="Detter J.C."/>
            <person name="Glavina del Rio T."/>
            <person name="Hammon N."/>
            <person name="Israni S."/>
            <person name="Dalin E."/>
            <person name="Tice H."/>
            <person name="Pitluck S."/>
            <person name="Chain P."/>
            <person name="Malfatti S."/>
            <person name="Shin M."/>
            <person name="Vergez L."/>
            <person name="Schmutz J."/>
            <person name="Larimer F."/>
            <person name="Land M."/>
            <person name="Hauser L."/>
            <person name="Kyrpides N."/>
            <person name="Lykidis A."/>
            <person name="LiPuma J.J."/>
            <person name="Konstantinidis K."/>
            <person name="Tiedje J.M."/>
            <person name="Richardson P."/>
        </authorList>
    </citation>
    <scope>NUCLEOTIDE SEQUENCE [LARGE SCALE GENOMIC DNA]</scope>
    <source>
        <strain evidence="6">AU 1054</strain>
    </source>
</reference>
<dbReference type="PANTHER" id="PTHR30419">
    <property type="entry name" value="HTH-TYPE TRANSCRIPTIONAL REGULATOR YBHD"/>
    <property type="match status" value="1"/>
</dbReference>
<evidence type="ECO:0000256" key="1">
    <source>
        <dbReference type="ARBA" id="ARBA00009437"/>
    </source>
</evidence>
<dbReference type="HOGENOM" id="CLU_039613_6_0_4"/>
<dbReference type="GO" id="GO:0003700">
    <property type="term" value="F:DNA-binding transcription factor activity"/>
    <property type="evidence" value="ECO:0007669"/>
    <property type="project" value="InterPro"/>
</dbReference>
<dbReference type="Gene3D" id="3.40.190.290">
    <property type="match status" value="1"/>
</dbReference>